<comment type="caution">
    <text evidence="18">The sequence shown here is derived from an EMBL/GenBank/DDBJ whole genome shotgun (WGS) entry which is preliminary data.</text>
</comment>
<dbReference type="PROSITE" id="PS00915">
    <property type="entry name" value="PI3_4_KINASE_1"/>
    <property type="match status" value="1"/>
</dbReference>
<dbReference type="InterPro" id="IPR036940">
    <property type="entry name" value="PI3/4_kinase_cat_sf"/>
</dbReference>
<feature type="compositionally biased region" description="Basic and acidic residues" evidence="14">
    <location>
        <begin position="938"/>
        <end position="947"/>
    </location>
</feature>
<keyword evidence="11 15" id="KW-1133">Transmembrane helix</keyword>
<feature type="compositionally biased region" description="Basic and acidic residues" evidence="14">
    <location>
        <begin position="722"/>
        <end position="733"/>
    </location>
</feature>
<dbReference type="Pfam" id="PF03381">
    <property type="entry name" value="CDC50"/>
    <property type="match status" value="1"/>
</dbReference>
<dbReference type="InterPro" id="IPR000403">
    <property type="entry name" value="PI3/4_kinase_cat_dom"/>
</dbReference>
<keyword evidence="19" id="KW-1185">Reference proteome</keyword>
<feature type="region of interest" description="Disordered" evidence="14">
    <location>
        <begin position="702"/>
        <end position="735"/>
    </location>
</feature>
<dbReference type="InterPro" id="IPR000719">
    <property type="entry name" value="Prot_kinase_dom"/>
</dbReference>
<dbReference type="FunFam" id="1.10.1070.11:FF:000016">
    <property type="entry name" value="PIK1p Phosphatidylinositol 4-kinase"/>
    <property type="match status" value="1"/>
</dbReference>
<dbReference type="PROSITE" id="PS00916">
    <property type="entry name" value="PI3_4_KINASE_2"/>
    <property type="match status" value="1"/>
</dbReference>
<dbReference type="InterPro" id="IPR018936">
    <property type="entry name" value="PI3/4_kinase_CS"/>
</dbReference>
<dbReference type="GO" id="GO:0005737">
    <property type="term" value="C:cytoplasm"/>
    <property type="evidence" value="ECO:0007669"/>
    <property type="project" value="TreeGrafter"/>
</dbReference>
<feature type="region of interest" description="Disordered" evidence="14">
    <location>
        <begin position="888"/>
        <end position="1012"/>
    </location>
</feature>
<reference evidence="18" key="1">
    <citation type="submission" date="2022-11" db="EMBL/GenBank/DDBJ databases">
        <authorList>
            <person name="Morgan W.R."/>
            <person name="Tartar A."/>
        </authorList>
    </citation>
    <scope>NUCLEOTIDE SEQUENCE</scope>
    <source>
        <strain evidence="18">ARSEF 373</strain>
    </source>
</reference>
<evidence type="ECO:0000256" key="15">
    <source>
        <dbReference type="SAM" id="Phobius"/>
    </source>
</evidence>
<evidence type="ECO:0000256" key="3">
    <source>
        <dbReference type="ARBA" id="ARBA00009457"/>
    </source>
</evidence>
<dbReference type="GO" id="GO:0016020">
    <property type="term" value="C:membrane"/>
    <property type="evidence" value="ECO:0007669"/>
    <property type="project" value="UniProtKB-SubCell"/>
</dbReference>
<keyword evidence="8 13" id="KW-0547">Nucleotide-binding</keyword>
<dbReference type="SUPFAM" id="SSF56112">
    <property type="entry name" value="Protein kinase-like (PK-like)"/>
    <property type="match status" value="2"/>
</dbReference>
<dbReference type="GO" id="GO:0004674">
    <property type="term" value="F:protein serine/threonine kinase activity"/>
    <property type="evidence" value="ECO:0007669"/>
    <property type="project" value="UniProtKB-KW"/>
</dbReference>
<evidence type="ECO:0000256" key="11">
    <source>
        <dbReference type="ARBA" id="ARBA00022989"/>
    </source>
</evidence>
<dbReference type="EC" id="2.7.1.67" evidence="4"/>
<dbReference type="Gene3D" id="1.25.40.70">
    <property type="entry name" value="Phosphatidylinositol 3-kinase, accessory domain (PIK)"/>
    <property type="match status" value="1"/>
</dbReference>
<evidence type="ECO:0000256" key="2">
    <source>
        <dbReference type="ARBA" id="ARBA00004370"/>
    </source>
</evidence>
<dbReference type="Gene3D" id="1.10.1070.11">
    <property type="entry name" value="Phosphatidylinositol 3-/4-kinase, catalytic domain"/>
    <property type="match status" value="1"/>
</dbReference>
<reference evidence="18" key="2">
    <citation type="journal article" date="2023" name="Microbiol Resour">
        <title>Decontamination and Annotation of the Draft Genome Sequence of the Oomycete Lagenidium giganteum ARSEF 373.</title>
        <authorList>
            <person name="Morgan W.R."/>
            <person name="Tartar A."/>
        </authorList>
    </citation>
    <scope>NUCLEOTIDE SEQUENCE</scope>
    <source>
        <strain evidence="18">ARSEF 373</strain>
    </source>
</reference>
<dbReference type="Proteomes" id="UP001146120">
    <property type="component" value="Unassembled WGS sequence"/>
</dbReference>
<keyword evidence="9" id="KW-0418">Kinase</keyword>
<feature type="transmembrane region" description="Helical" evidence="15">
    <location>
        <begin position="522"/>
        <end position="549"/>
    </location>
</feature>
<dbReference type="Gene3D" id="3.30.200.20">
    <property type="entry name" value="Phosphorylase Kinase, domain 1"/>
    <property type="match status" value="1"/>
</dbReference>
<keyword evidence="5" id="KW-0723">Serine/threonine-protein kinase</keyword>
<dbReference type="Gene3D" id="1.10.510.10">
    <property type="entry name" value="Transferase(Phosphotransferase) domain 1"/>
    <property type="match status" value="1"/>
</dbReference>
<keyword evidence="6" id="KW-0808">Transferase</keyword>
<dbReference type="Gene3D" id="3.30.1010.10">
    <property type="entry name" value="Phosphatidylinositol 3-kinase Catalytic Subunit, Chain A, domain 4"/>
    <property type="match status" value="1"/>
</dbReference>
<dbReference type="InterPro" id="IPR005045">
    <property type="entry name" value="CDC50/LEM3_fam"/>
</dbReference>
<protein>
    <recommendedName>
        <fullName evidence="4">1-phosphatidylinositol 4-kinase</fullName>
        <ecNumber evidence="4">2.7.1.67</ecNumber>
    </recommendedName>
</protein>
<evidence type="ECO:0000313" key="18">
    <source>
        <dbReference type="EMBL" id="DAZ96065.1"/>
    </source>
</evidence>
<dbReference type="PROSITE" id="PS50290">
    <property type="entry name" value="PI3_4_KINASE_3"/>
    <property type="match status" value="1"/>
</dbReference>
<accession>A0AAV2YM44</accession>
<evidence type="ECO:0000256" key="10">
    <source>
        <dbReference type="ARBA" id="ARBA00022840"/>
    </source>
</evidence>
<evidence type="ECO:0000256" key="6">
    <source>
        <dbReference type="ARBA" id="ARBA00022679"/>
    </source>
</evidence>
<dbReference type="FunFam" id="1.10.510.10:FF:000624">
    <property type="entry name" value="Mitogen-activated protein kinase"/>
    <property type="match status" value="1"/>
</dbReference>
<keyword evidence="10 13" id="KW-0067">ATP-binding</keyword>
<feature type="domain" description="PI3K/PI4K catalytic" evidence="17">
    <location>
        <begin position="1021"/>
        <end position="1292"/>
    </location>
</feature>
<evidence type="ECO:0000256" key="9">
    <source>
        <dbReference type="ARBA" id="ARBA00022777"/>
    </source>
</evidence>
<dbReference type="PANTHER" id="PTHR10048:SF22">
    <property type="entry name" value="PHOSPHATIDYLINOSITOL 4-KINASE BETA"/>
    <property type="match status" value="1"/>
</dbReference>
<evidence type="ECO:0000256" key="14">
    <source>
        <dbReference type="SAM" id="MobiDB-lite"/>
    </source>
</evidence>
<dbReference type="SMART" id="SM00220">
    <property type="entry name" value="S_TKc"/>
    <property type="match status" value="1"/>
</dbReference>
<dbReference type="SMART" id="SM00146">
    <property type="entry name" value="PI3Kc"/>
    <property type="match status" value="1"/>
</dbReference>
<comment type="subcellular location">
    <subcellularLocation>
        <location evidence="2">Membrane</location>
    </subcellularLocation>
</comment>
<dbReference type="InterPro" id="IPR017441">
    <property type="entry name" value="Protein_kinase_ATP_BS"/>
</dbReference>
<feature type="transmembrane region" description="Helical" evidence="15">
    <location>
        <begin position="635"/>
        <end position="655"/>
    </location>
</feature>
<evidence type="ECO:0000256" key="8">
    <source>
        <dbReference type="ARBA" id="ARBA00022741"/>
    </source>
</evidence>
<feature type="compositionally biased region" description="Polar residues" evidence="14">
    <location>
        <begin position="960"/>
        <end position="974"/>
    </location>
</feature>
<gene>
    <name evidence="18" type="ORF">N0F65_005843</name>
</gene>
<feature type="region of interest" description="Disordered" evidence="14">
    <location>
        <begin position="1653"/>
        <end position="1677"/>
    </location>
</feature>
<evidence type="ECO:0000256" key="4">
    <source>
        <dbReference type="ARBA" id="ARBA00012169"/>
    </source>
</evidence>
<dbReference type="PROSITE" id="PS00107">
    <property type="entry name" value="PROTEIN_KINASE_ATP"/>
    <property type="match status" value="1"/>
</dbReference>
<dbReference type="InterPro" id="IPR008271">
    <property type="entry name" value="Ser/Thr_kinase_AS"/>
</dbReference>
<evidence type="ECO:0000259" key="17">
    <source>
        <dbReference type="PROSITE" id="PS50290"/>
    </source>
</evidence>
<keyword evidence="7 15" id="KW-0812">Transmembrane</keyword>
<evidence type="ECO:0000256" key="12">
    <source>
        <dbReference type="ARBA" id="ARBA00023136"/>
    </source>
</evidence>
<name>A0AAV2YM44_9STRA</name>
<feature type="domain" description="Protein kinase" evidence="16">
    <location>
        <begin position="1320"/>
        <end position="1608"/>
    </location>
</feature>
<dbReference type="InterPro" id="IPR011009">
    <property type="entry name" value="Kinase-like_dom_sf"/>
</dbReference>
<evidence type="ECO:0000256" key="7">
    <source>
        <dbReference type="ARBA" id="ARBA00022692"/>
    </source>
</evidence>
<evidence type="ECO:0000259" key="16">
    <source>
        <dbReference type="PROSITE" id="PS50011"/>
    </source>
</evidence>
<dbReference type="Pfam" id="PF00454">
    <property type="entry name" value="PI3_PI4_kinase"/>
    <property type="match status" value="1"/>
</dbReference>
<dbReference type="GO" id="GO:0048015">
    <property type="term" value="P:phosphatidylinositol-mediated signaling"/>
    <property type="evidence" value="ECO:0007669"/>
    <property type="project" value="TreeGrafter"/>
</dbReference>
<dbReference type="CDD" id="cd05168">
    <property type="entry name" value="PI4Kc_III_beta"/>
    <property type="match status" value="1"/>
</dbReference>
<dbReference type="InterPro" id="IPR042236">
    <property type="entry name" value="PI3K_accessory_sf"/>
</dbReference>
<dbReference type="Pfam" id="PF00069">
    <property type="entry name" value="Pkinase"/>
    <property type="match status" value="1"/>
</dbReference>
<dbReference type="PANTHER" id="PTHR10048">
    <property type="entry name" value="PHOSPHATIDYLINOSITOL KINASE"/>
    <property type="match status" value="1"/>
</dbReference>
<dbReference type="GO" id="GO:0004430">
    <property type="term" value="F:1-phosphatidylinositol 4-kinase activity"/>
    <property type="evidence" value="ECO:0007669"/>
    <property type="project" value="UniProtKB-EC"/>
</dbReference>
<dbReference type="EMBL" id="DAKRPA010000179">
    <property type="protein sequence ID" value="DAZ96065.1"/>
    <property type="molecule type" value="Genomic_DNA"/>
</dbReference>
<feature type="compositionally biased region" description="Polar residues" evidence="14">
    <location>
        <begin position="909"/>
        <end position="935"/>
    </location>
</feature>
<dbReference type="GO" id="GO:0046854">
    <property type="term" value="P:phosphatidylinositol phosphate biosynthetic process"/>
    <property type="evidence" value="ECO:0007669"/>
    <property type="project" value="InterPro"/>
</dbReference>
<dbReference type="PROSITE" id="PS50011">
    <property type="entry name" value="PROTEIN_KINASE_DOM"/>
    <property type="match status" value="1"/>
</dbReference>
<feature type="binding site" evidence="13">
    <location>
        <position position="1349"/>
    </location>
    <ligand>
        <name>ATP</name>
        <dbReference type="ChEBI" id="CHEBI:30616"/>
    </ligand>
</feature>
<dbReference type="InterPro" id="IPR015433">
    <property type="entry name" value="PI3/4_kinase"/>
</dbReference>
<comment type="catalytic activity">
    <reaction evidence="1">
        <text>a 1,2-diacyl-sn-glycero-3-phospho-(1D-myo-inositol) + ATP = a 1,2-diacyl-sn-glycero-3-phospho-(1D-myo-inositol 4-phosphate) + ADP + H(+)</text>
        <dbReference type="Rhea" id="RHEA:19877"/>
        <dbReference type="ChEBI" id="CHEBI:15378"/>
        <dbReference type="ChEBI" id="CHEBI:30616"/>
        <dbReference type="ChEBI" id="CHEBI:57880"/>
        <dbReference type="ChEBI" id="CHEBI:58178"/>
        <dbReference type="ChEBI" id="CHEBI:456216"/>
        <dbReference type="EC" id="2.7.1.67"/>
    </reaction>
</comment>
<comment type="similarity">
    <text evidence="3">Belongs to the CDC50/LEM3 family.</text>
</comment>
<evidence type="ECO:0000256" key="1">
    <source>
        <dbReference type="ARBA" id="ARBA00001686"/>
    </source>
</evidence>
<feature type="transmembrane region" description="Helical" evidence="15">
    <location>
        <begin position="487"/>
        <end position="510"/>
    </location>
</feature>
<evidence type="ECO:0000313" key="19">
    <source>
        <dbReference type="Proteomes" id="UP001146120"/>
    </source>
</evidence>
<dbReference type="PROSITE" id="PS00108">
    <property type="entry name" value="PROTEIN_KINASE_ST"/>
    <property type="match status" value="1"/>
</dbReference>
<evidence type="ECO:0000256" key="13">
    <source>
        <dbReference type="PROSITE-ProRule" id="PRU10141"/>
    </source>
</evidence>
<dbReference type="InterPro" id="IPR057754">
    <property type="entry name" value="PI4-kinase_beta/PIK1_cat"/>
</dbReference>
<proteinExistence type="inferred from homology"/>
<organism evidence="18 19">
    <name type="scientific">Lagenidium giganteum</name>
    <dbReference type="NCBI Taxonomy" id="4803"/>
    <lineage>
        <taxon>Eukaryota</taxon>
        <taxon>Sar</taxon>
        <taxon>Stramenopiles</taxon>
        <taxon>Oomycota</taxon>
        <taxon>Peronosporomycetes</taxon>
        <taxon>Pythiales</taxon>
        <taxon>Pythiaceae</taxon>
    </lineage>
</organism>
<feature type="transmembrane region" description="Helical" evidence="15">
    <location>
        <begin position="457"/>
        <end position="475"/>
    </location>
</feature>
<feature type="non-terminal residue" evidence="18">
    <location>
        <position position="1"/>
    </location>
</feature>
<dbReference type="GO" id="GO:0005524">
    <property type="term" value="F:ATP binding"/>
    <property type="evidence" value="ECO:0007669"/>
    <property type="project" value="UniProtKB-UniRule"/>
</dbReference>
<keyword evidence="12 15" id="KW-0472">Membrane</keyword>
<feature type="transmembrane region" description="Helical" evidence="15">
    <location>
        <begin position="67"/>
        <end position="91"/>
    </location>
</feature>
<evidence type="ECO:0000256" key="5">
    <source>
        <dbReference type="ARBA" id="ARBA00022527"/>
    </source>
</evidence>
<sequence length="1677" mass="190194">LPAFFVNISELLHLKPTRIASLRVLRWARKKPIGARSLVRSNMSDASKRPDSEIPFKQQKLKAWQPILTPSWVIGSFAFVGIVFIPLGIVLDTESSNVQEIEVPYDGLKYLSNATTIKNVSTNGCVLENENASNAFDVNAHGCLVSFTIRDGPMKAPIFVYYQLDSFLQNHRRYVISRSDGQLRGDPNASITYCSMGKTILAKKYNSTFGALDEIERNYTLHPCGLIANSLFNDIFWLNSVTLPNGSTYYQNDMLPNTTKPVVNLMEQSKIAWKTDMDRKFKNIPENARKDSEMYLWQNPAYRYIIPKEVGQEPIPNVTAWTTPANKFGVEDEHFIVWMRTAGFPTFRKLYGRIDVDMKNGTTLEFLVSSNFVVRSYSGTKWLVISTTSWFGGRNPFLGVAYIVVGSLAAATMGVFNAFALTAEAAVLLWYATTPIANGAGDLLLRDLRDVLKFKQSLAAVAVLSVARLLFFVYIRRSSKRAPATRCFVFFVFLGEMLIGTLASLQPIVFWQDPHSFHRYRVLGWGCTFVFTLWALSLFSTLLQLGYILRMNKSRGRLADDKLMQDVLGSKNEDLKSALWRSKWTQLVKQFKKKQTDPTFEAIVRMYAHRDGAVERLAMAYERDPIEFEFYLPQLCSFLLLGAFVQSPQLCIILLEKCSMSHTFAHKMLWYLQSYCLHNPVFAHEESLKRVQMLIEEVTDRGSKPAESVESMLNGSAPCSGDGKERSKSERHLGRSIGNPFHRLKRIHVTESFTFSTRERVPYLLCAEVIDYSSPEEKSSRRKRGGLFKRRFTLNLFERSSQTDVVSADRTPLMSPDAQKLGFWSESKPVTSPRLRTISQHFSSSISQPGELINGIIDTLVRKPSGKVVAQDMKGTSQEALLVEHDSENSNTILSPSSSHRHQSNSQRGASQSFLSDRSKSSNGREGLTNRTISPRYNAEDNRRDSDFWSPRSDPPDSPQSMGSPYSPPTLTRFDSTDRYLLTLSERDSKEMEDDDEQETLPAPPSSTGRHSELPCVIFSERWADKESRIKTTSPWGHLPGWRLLPVIIKSNDDLRQEQLAAQLIKQFHKIFDEAKLSVFVRPYDVIAISSTSGMVEAIADTISIDSLKRNDREYTTLLDFFTRHFGDPSTSEFRTARSNFVESLAAYSIICYLLQVKDRHNGNILLDAEGHIIHIDFGFILSNNPGNVAFEQAPFKLTTEFVELMGGPRSASFRRFRSLCVRAFLVARKYRHRFILLVEMMLNGNEELPCFAGDPKGTVERLAARFQPDLDINACEDFVHDLIDASLDNWRTKWYDKYQRWCVGQTLERVVVAMTSMLLEYLDKIGNGAFGQVFRVRDRVTGEIYALKRVRVHDDGKLDVLPASQFHEIEALRQLEHPNIVKLLDVYPDGTHIAMVFEYMTTDLFSVIRRRNTSFSNTEIRHLMRMLLHGVAHCHSRSILHRDLKPANVLMDANGVLKLSDFGLATVYVGPTRSYSHQVATRWYRAPELLYGSRHYDSAVDMWSVGAILAELLLMVPLFPGQNDIDQLYRIFQLLGNPANEWPCPTEQAAKTLPDYSKVSFPPYTPMRFSSVFPDASSDVLDLLSKLLVLDPKQRLSANDALRHPFFFSGPLKPVQLPVASQTQQASIEENEECEHVSGAAMKTEAGHWTNDDPFLASLKQPLPLPPLTHNTDPLR</sequence>
<feature type="transmembrane region" description="Helical" evidence="15">
    <location>
        <begin position="397"/>
        <end position="420"/>
    </location>
</feature>